<dbReference type="PANTHER" id="PTHR41248">
    <property type="entry name" value="NORD PROTEIN"/>
    <property type="match status" value="1"/>
</dbReference>
<dbReference type="SUPFAM" id="SSF53300">
    <property type="entry name" value="vWA-like"/>
    <property type="match status" value="1"/>
</dbReference>
<organism evidence="2 3">
    <name type="scientific">Enterovibrio gelatinilyticus</name>
    <dbReference type="NCBI Taxonomy" id="2899819"/>
    <lineage>
        <taxon>Bacteria</taxon>
        <taxon>Pseudomonadati</taxon>
        <taxon>Pseudomonadota</taxon>
        <taxon>Gammaproteobacteria</taxon>
        <taxon>Vibrionales</taxon>
        <taxon>Vibrionaceae</taxon>
        <taxon>Enterovibrio</taxon>
    </lineage>
</organism>
<dbReference type="Pfam" id="PF11775">
    <property type="entry name" value="CobT_C"/>
    <property type="match status" value="1"/>
</dbReference>
<evidence type="ECO:0000313" key="2">
    <source>
        <dbReference type="EMBL" id="MDD1793433.1"/>
    </source>
</evidence>
<dbReference type="PIRSF" id="PIRSF031715">
    <property type="entry name" value="Cob_chel_CobT"/>
    <property type="match status" value="1"/>
</dbReference>
<dbReference type="InterPro" id="IPR006538">
    <property type="entry name" value="CobT"/>
</dbReference>
<dbReference type="InterPro" id="IPR051928">
    <property type="entry name" value="NorD/CobT"/>
</dbReference>
<keyword evidence="3" id="KW-1185">Reference proteome</keyword>
<dbReference type="InterPro" id="IPR036465">
    <property type="entry name" value="vWFA_dom_sf"/>
</dbReference>
<dbReference type="Gene3D" id="3.40.50.410">
    <property type="entry name" value="von Willebrand factor, type A domain"/>
    <property type="match status" value="1"/>
</dbReference>
<dbReference type="Proteomes" id="UP001149400">
    <property type="component" value="Unassembled WGS sequence"/>
</dbReference>
<name>A0ABT5QZI3_9GAMM</name>
<reference evidence="2" key="1">
    <citation type="submission" date="2021-12" db="EMBL/GenBank/DDBJ databases">
        <title>Enterovibrio ZSDZ35 sp. nov. and Enterovibrio ZSDZ42 sp. nov., isolated from coastal seawater in Qingdao.</title>
        <authorList>
            <person name="Zhang P."/>
        </authorList>
    </citation>
    <scope>NUCLEOTIDE SEQUENCE</scope>
    <source>
        <strain evidence="2">ZSDZ42</strain>
    </source>
</reference>
<dbReference type="RefSeq" id="WP_274164294.1">
    <property type="nucleotide sequence ID" value="NZ_JAJUBC010000009.1"/>
</dbReference>
<evidence type="ECO:0000313" key="3">
    <source>
        <dbReference type="Proteomes" id="UP001149400"/>
    </source>
</evidence>
<comment type="caution">
    <text evidence="2">The sequence shown here is derived from an EMBL/GenBank/DDBJ whole genome shotgun (WGS) entry which is preliminary data.</text>
</comment>
<gene>
    <name evidence="2" type="ORF">LRP50_09870</name>
</gene>
<proteinExistence type="predicted"/>
<feature type="domain" description="Cobalamin biosynthesis protein CobT VWA" evidence="1">
    <location>
        <begin position="356"/>
        <end position="556"/>
    </location>
</feature>
<evidence type="ECO:0000259" key="1">
    <source>
        <dbReference type="Pfam" id="PF11775"/>
    </source>
</evidence>
<protein>
    <submittedName>
        <fullName evidence="2">Aerobic cobaltochelatase CobT subunit</fullName>
    </submittedName>
</protein>
<accession>A0ABT5QZI3</accession>
<dbReference type="EMBL" id="JAJUBC010000009">
    <property type="protein sequence ID" value="MDD1793433.1"/>
    <property type="molecule type" value="Genomic_DNA"/>
</dbReference>
<dbReference type="Pfam" id="PF06213">
    <property type="entry name" value="CobT"/>
    <property type="match status" value="1"/>
</dbReference>
<dbReference type="InterPro" id="IPR025861">
    <property type="entry name" value="CobT_VWA_dom"/>
</dbReference>
<sequence>MSRAHHSEPAPFTRAQQRRRELTLATIRSETGNSELKLRGEHFYNGAVYMPISAAHLQADDLSHDAQAQRGRADAISSRLLFSDADLYQSTMPAESLARMLFDLLEQFRTEALFSDGSQLGTQQNIRHRFDAWSRLALHASLMESKLGILLFTVIQIVRSRLFSMPIDPEIEDLIEATRAGIVPSLGTELSGLRRNKYNQRDFGRHALSLAEKVSDMVNECQRDEDDEDKTHQILSAFPLLLNADIDTENTYSSATGGNSKSFVAHRHQYQIFSREFDSEVEACSLVRKVQLAEFRSHLDKRFAHLGLNLREIARRLLLCLNQQTRDGWQFEEEEGYIDGGRLPQVVSSPMEKRVFIKEHFVERPDSAVTILIDCSGSMKQHMENIVHLVDGLVRALGIAGVPTEVLGYTTHAWNGGRPYKQWLMTSRQAMPGRMNEVCHLIFKDAKTHWRQGSKNLAALMKGDIFREGIDGEAIEWASARSNQIDASRHVLLVISDGSPMDTATNLTNDDFYLDNHLRQVIAQREKQGDIIAAIGVGADLSRFYPKNLTLNVDFEPDSATFNDVITHITASVRETRVKRRNSQK</sequence>
<dbReference type="PANTHER" id="PTHR41248:SF1">
    <property type="entry name" value="NORD PROTEIN"/>
    <property type="match status" value="1"/>
</dbReference>